<comment type="caution">
    <text evidence="2">The sequence shown here is derived from an EMBL/GenBank/DDBJ whole genome shotgun (WGS) entry which is preliminary data.</text>
</comment>
<evidence type="ECO:0000313" key="3">
    <source>
        <dbReference type="Proteomes" id="UP001292094"/>
    </source>
</evidence>
<sequence>MKAIIILLSLVGLVCGQDRPECRCAAFVTVQEGELDVLNFPPIDLNDCTEETVCATACVKEWNQLTNGGDLHTLMPDDVSVGQHMCDRLAAVGHTNYNNRQVYLYYNLCNGPWIYDGETFVDNLCCTDGSYRDCPSLFTQ</sequence>
<accession>A0AAE1PR56</accession>
<protein>
    <submittedName>
        <fullName evidence="2">Uncharacterized protein</fullName>
    </submittedName>
</protein>
<dbReference type="EMBL" id="JAWZYT010001471">
    <property type="protein sequence ID" value="KAK4311845.1"/>
    <property type="molecule type" value="Genomic_DNA"/>
</dbReference>
<dbReference type="AlphaFoldDB" id="A0AAE1PR56"/>
<name>A0AAE1PR56_9EUCA</name>
<feature type="signal peptide" evidence="1">
    <location>
        <begin position="1"/>
        <end position="16"/>
    </location>
</feature>
<proteinExistence type="predicted"/>
<evidence type="ECO:0000313" key="2">
    <source>
        <dbReference type="EMBL" id="KAK4311845.1"/>
    </source>
</evidence>
<feature type="chain" id="PRO_5042257577" evidence="1">
    <location>
        <begin position="17"/>
        <end position="140"/>
    </location>
</feature>
<gene>
    <name evidence="2" type="ORF">Pmani_016680</name>
</gene>
<keyword evidence="3" id="KW-1185">Reference proteome</keyword>
<reference evidence="2" key="1">
    <citation type="submission" date="2023-11" db="EMBL/GenBank/DDBJ databases">
        <title>Genome assemblies of two species of porcelain crab, Petrolisthes cinctipes and Petrolisthes manimaculis (Anomura: Porcellanidae).</title>
        <authorList>
            <person name="Angst P."/>
        </authorList>
    </citation>
    <scope>NUCLEOTIDE SEQUENCE</scope>
    <source>
        <strain evidence="2">PB745_02</strain>
        <tissue evidence="2">Gill</tissue>
    </source>
</reference>
<keyword evidence="1" id="KW-0732">Signal</keyword>
<organism evidence="2 3">
    <name type="scientific">Petrolisthes manimaculis</name>
    <dbReference type="NCBI Taxonomy" id="1843537"/>
    <lineage>
        <taxon>Eukaryota</taxon>
        <taxon>Metazoa</taxon>
        <taxon>Ecdysozoa</taxon>
        <taxon>Arthropoda</taxon>
        <taxon>Crustacea</taxon>
        <taxon>Multicrustacea</taxon>
        <taxon>Malacostraca</taxon>
        <taxon>Eumalacostraca</taxon>
        <taxon>Eucarida</taxon>
        <taxon>Decapoda</taxon>
        <taxon>Pleocyemata</taxon>
        <taxon>Anomura</taxon>
        <taxon>Galatheoidea</taxon>
        <taxon>Porcellanidae</taxon>
        <taxon>Petrolisthes</taxon>
    </lineage>
</organism>
<evidence type="ECO:0000256" key="1">
    <source>
        <dbReference type="SAM" id="SignalP"/>
    </source>
</evidence>
<dbReference type="Proteomes" id="UP001292094">
    <property type="component" value="Unassembled WGS sequence"/>
</dbReference>